<comment type="caution">
    <text evidence="2">The sequence shown here is derived from an EMBL/GenBank/DDBJ whole genome shotgun (WGS) entry which is preliminary data.</text>
</comment>
<dbReference type="Pfam" id="PF00535">
    <property type="entry name" value="Glycos_transf_2"/>
    <property type="match status" value="1"/>
</dbReference>
<dbReference type="AlphaFoldDB" id="A0A328C0S7"/>
<dbReference type="InterPro" id="IPR029044">
    <property type="entry name" value="Nucleotide-diphossugar_trans"/>
</dbReference>
<dbReference type="RefSeq" id="WP_111749342.1">
    <property type="nucleotide sequence ID" value="NZ_PTPX01000006.1"/>
</dbReference>
<evidence type="ECO:0000313" key="3">
    <source>
        <dbReference type="Proteomes" id="UP000248689"/>
    </source>
</evidence>
<dbReference type="GO" id="GO:0016758">
    <property type="term" value="F:hexosyltransferase activity"/>
    <property type="evidence" value="ECO:0007669"/>
    <property type="project" value="UniProtKB-ARBA"/>
</dbReference>
<dbReference type="SUPFAM" id="SSF53448">
    <property type="entry name" value="Nucleotide-diphospho-sugar transferases"/>
    <property type="match status" value="1"/>
</dbReference>
<name>A0A328C0S7_9PAST</name>
<keyword evidence="3" id="KW-1185">Reference proteome</keyword>
<dbReference type="EMBL" id="PTPX01000006">
    <property type="protein sequence ID" value="RAL19377.1"/>
    <property type="molecule type" value="Genomic_DNA"/>
</dbReference>
<accession>A0A328C0S7</accession>
<dbReference type="CDD" id="cd00761">
    <property type="entry name" value="Glyco_tranf_GTA_type"/>
    <property type="match status" value="1"/>
</dbReference>
<organism evidence="2 3">
    <name type="scientific">Glaesserella australis</name>
    <dbReference type="NCBI Taxonomy" id="2094024"/>
    <lineage>
        <taxon>Bacteria</taxon>
        <taxon>Pseudomonadati</taxon>
        <taxon>Pseudomonadota</taxon>
        <taxon>Gammaproteobacteria</taxon>
        <taxon>Pasteurellales</taxon>
        <taxon>Pasteurellaceae</taxon>
        <taxon>Glaesserella</taxon>
    </lineage>
</organism>
<dbReference type="OrthoDB" id="8742915at2"/>
<dbReference type="PANTHER" id="PTHR22916">
    <property type="entry name" value="GLYCOSYLTRANSFERASE"/>
    <property type="match status" value="1"/>
</dbReference>
<evidence type="ECO:0000259" key="1">
    <source>
        <dbReference type="Pfam" id="PF00535"/>
    </source>
</evidence>
<gene>
    <name evidence="2" type="ORF">C5N92_02715</name>
</gene>
<dbReference type="Gene3D" id="3.90.550.10">
    <property type="entry name" value="Spore Coat Polysaccharide Biosynthesis Protein SpsA, Chain A"/>
    <property type="match status" value="1"/>
</dbReference>
<protein>
    <submittedName>
        <fullName evidence="2">Glycosyltransferase DcbB</fullName>
    </submittedName>
</protein>
<dbReference type="InterPro" id="IPR001173">
    <property type="entry name" value="Glyco_trans_2-like"/>
</dbReference>
<keyword evidence="2" id="KW-0808">Transferase</keyword>
<sequence length="477" mass="55369">MPRVLKKFFLRKKNNIELLLSTNSKSERAVIFSKMGLYRTILANPEYKNTYPYIISLYACGYSEQAKVSLDKYIKTESFSKNKVHFILSILPFDKDVAYSLLDKSFDVLSIANILSQRNDLKELSDFLLSLDKKAFKAKPELYLLYNFITRDTNSKLNNLNRYLVSYHLDKIELLDLKGNLFVTNLKNKELRLRKLVNDSLPLVSIIVTTYNSQEYIISTLLSLVNQTYPNKEIIIIDDNSKDATIDIIQNMMSRYSFIRLIKLERNVGTYVAKTIGTLLSKGEFVTNNDSDDWAHPRKIELQIYPLLKNPKLVVSFSKWIRLKDDGTFYARAVSPLTRFNPSSALFRKKDVIEKTGLWNLVRTGADSEFNARLKLVFKDQYVMVNKPLTIGAHRENSLMTAKDTGYSPNGISLTRLQYWESWNYWHINAIKNNISLIIRENLAYPFTVPKEIMVNKDDILFCFEQFGIPKRKLVLN</sequence>
<evidence type="ECO:0000313" key="2">
    <source>
        <dbReference type="EMBL" id="RAL19377.1"/>
    </source>
</evidence>
<dbReference type="Proteomes" id="UP000248689">
    <property type="component" value="Unassembled WGS sequence"/>
</dbReference>
<proteinExistence type="predicted"/>
<feature type="domain" description="Glycosyltransferase 2-like" evidence="1">
    <location>
        <begin position="205"/>
        <end position="328"/>
    </location>
</feature>
<reference evidence="3" key="1">
    <citation type="submission" date="2018-02" db="EMBL/GenBank/DDBJ databases">
        <title>Glaesserella australis sp. nov., isolated from the lungs of pigs.</title>
        <authorList>
            <person name="Turni C."/>
            <person name="Christensen H."/>
        </authorList>
    </citation>
    <scope>NUCLEOTIDE SEQUENCE [LARGE SCALE GENOMIC DNA]</scope>
    <source>
        <strain evidence="3">HS4635</strain>
    </source>
</reference>